<dbReference type="InterPro" id="IPR004101">
    <property type="entry name" value="Mur_ligase_C"/>
</dbReference>
<comment type="similarity">
    <text evidence="14">Belongs to the MurCDEF family.</text>
</comment>
<feature type="domain" description="Mur ligase C-terminal" evidence="16">
    <location>
        <begin position="311"/>
        <end position="440"/>
    </location>
</feature>
<dbReference type="GO" id="GO:0008763">
    <property type="term" value="F:UDP-N-acetylmuramate-L-alanine ligase activity"/>
    <property type="evidence" value="ECO:0007669"/>
    <property type="project" value="UniProtKB-UniRule"/>
</dbReference>
<dbReference type="Pfam" id="PF02875">
    <property type="entry name" value="Mur_ligase_C"/>
    <property type="match status" value="1"/>
</dbReference>
<dbReference type="Proteomes" id="UP000183085">
    <property type="component" value="Unassembled WGS sequence"/>
</dbReference>
<dbReference type="AlphaFoldDB" id="A0A1J5DVZ4"/>
<evidence type="ECO:0000256" key="1">
    <source>
        <dbReference type="ARBA" id="ARBA00004496"/>
    </source>
</evidence>
<keyword evidence="7 14" id="KW-0547">Nucleotide-binding</keyword>
<evidence type="ECO:0000256" key="4">
    <source>
        <dbReference type="ARBA" id="ARBA00022490"/>
    </source>
</evidence>
<dbReference type="STRING" id="1817895.AUJ95_05410"/>
<evidence type="ECO:0000259" key="16">
    <source>
        <dbReference type="Pfam" id="PF02875"/>
    </source>
</evidence>
<keyword evidence="6 14" id="KW-0132">Cell division</keyword>
<evidence type="ECO:0000256" key="2">
    <source>
        <dbReference type="ARBA" id="ARBA00004752"/>
    </source>
</evidence>
<keyword evidence="4 14" id="KW-0963">Cytoplasm</keyword>
<comment type="subcellular location">
    <subcellularLocation>
        <location evidence="1 14">Cytoplasm</location>
    </subcellularLocation>
</comment>
<dbReference type="Gene3D" id="3.90.190.20">
    <property type="entry name" value="Mur ligase, C-terminal domain"/>
    <property type="match status" value="1"/>
</dbReference>
<keyword evidence="11 14" id="KW-0131">Cell cycle</keyword>
<comment type="pathway">
    <text evidence="2 14">Cell wall biogenesis; peptidoglycan biosynthesis.</text>
</comment>
<sequence>MFKKIQNIHFIGIGGSGMSGIAEVLLNLGYTVTGSDMVETEITKRLQGLGGRIYIGHSQKNIEDADVVVYSSAVSKENPEVLSAKEKRIPIIPRAEMLAELMRLKYGIAVAGAHGKTTTTSMISIVLSTAGLDPTVVIGGRFNDIGSNARLGSSEYLVAESDESDGSFLKLSPIIAVVTNIDEEHLDYYQDISQIKDTFLQFMNKVPFYGSVILCLDNENLQAVIDKIERRVITYGLTKEAQIRAEDILFDGFSSEFTVIFEGNTLGRIRLKVPGIHYVSNALAAVAVGLDLEIEFEKILDALGAYSGVQRRFQITGEANGVTIIDDYAHHPTEIAATLAAIKSTKRRVVAVFQPHRYTRTKALSKGFGQCFNDADMVIVTNIYGAGEKPIEGVDASLVVKSLVEAGHSRVIFLQTFEEIIDFLHRFICPQDVVVTLGAGNIWKVGKRLWEELRQE</sequence>
<keyword evidence="12 14" id="KW-0961">Cell wall biogenesis/degradation</keyword>
<dbReference type="InterPro" id="IPR005758">
    <property type="entry name" value="UDP-N-AcMur_Ala_ligase_MurC"/>
</dbReference>
<dbReference type="EC" id="6.3.2.8" evidence="3 14"/>
<dbReference type="Pfam" id="PF01225">
    <property type="entry name" value="Mur_ligase"/>
    <property type="match status" value="1"/>
</dbReference>
<dbReference type="InterPro" id="IPR013221">
    <property type="entry name" value="Mur_ligase_cen"/>
</dbReference>
<keyword evidence="5 14" id="KW-0436">Ligase</keyword>
<evidence type="ECO:0000256" key="10">
    <source>
        <dbReference type="ARBA" id="ARBA00022984"/>
    </source>
</evidence>
<comment type="caution">
    <text evidence="18">The sequence shown here is derived from an EMBL/GenBank/DDBJ whole genome shotgun (WGS) entry which is preliminary data.</text>
</comment>
<feature type="domain" description="Mur ligase central" evidence="17">
    <location>
        <begin position="110"/>
        <end position="288"/>
    </location>
</feature>
<evidence type="ECO:0000259" key="17">
    <source>
        <dbReference type="Pfam" id="PF08245"/>
    </source>
</evidence>
<dbReference type="Gene3D" id="3.40.50.720">
    <property type="entry name" value="NAD(P)-binding Rossmann-like Domain"/>
    <property type="match status" value="1"/>
</dbReference>
<dbReference type="SUPFAM" id="SSF53623">
    <property type="entry name" value="MurD-like peptide ligases, catalytic domain"/>
    <property type="match status" value="1"/>
</dbReference>
<accession>A0A1J5DVZ4</accession>
<keyword evidence="9 14" id="KW-0133">Cell shape</keyword>
<feature type="binding site" evidence="14">
    <location>
        <begin position="112"/>
        <end position="118"/>
    </location>
    <ligand>
        <name>ATP</name>
        <dbReference type="ChEBI" id="CHEBI:30616"/>
    </ligand>
</feature>
<dbReference type="GO" id="GO:0005524">
    <property type="term" value="F:ATP binding"/>
    <property type="evidence" value="ECO:0007669"/>
    <property type="project" value="UniProtKB-UniRule"/>
</dbReference>
<evidence type="ECO:0000259" key="15">
    <source>
        <dbReference type="Pfam" id="PF01225"/>
    </source>
</evidence>
<dbReference type="Pfam" id="PF08245">
    <property type="entry name" value="Mur_ligase_M"/>
    <property type="match status" value="1"/>
</dbReference>
<comment type="function">
    <text evidence="14">Cell wall formation.</text>
</comment>
<organism evidence="18 19">
    <name type="scientific">Candidatus Desantisbacteria bacterium CG2_30_40_21</name>
    <dbReference type="NCBI Taxonomy" id="1817895"/>
    <lineage>
        <taxon>Bacteria</taxon>
        <taxon>Candidatus Desantisiibacteriota</taxon>
    </lineage>
</organism>
<proteinExistence type="inferred from homology"/>
<dbReference type="InterPro" id="IPR036565">
    <property type="entry name" value="Mur-like_cat_sf"/>
</dbReference>
<gene>
    <name evidence="14" type="primary">murC</name>
    <name evidence="18" type="ORF">AUJ95_05410</name>
</gene>
<evidence type="ECO:0000256" key="5">
    <source>
        <dbReference type="ARBA" id="ARBA00022598"/>
    </source>
</evidence>
<dbReference type="PANTHER" id="PTHR43445">
    <property type="entry name" value="UDP-N-ACETYLMURAMATE--L-ALANINE LIGASE-RELATED"/>
    <property type="match status" value="1"/>
</dbReference>
<protein>
    <recommendedName>
        <fullName evidence="3 14">UDP-N-acetylmuramate--L-alanine ligase</fullName>
        <ecNumber evidence="3 14">6.3.2.8</ecNumber>
    </recommendedName>
    <alternativeName>
        <fullName evidence="14">UDP-N-acetylmuramoyl-L-alanine synthetase</fullName>
    </alternativeName>
</protein>
<dbReference type="GO" id="GO:0009252">
    <property type="term" value="P:peptidoglycan biosynthetic process"/>
    <property type="evidence" value="ECO:0007669"/>
    <property type="project" value="UniProtKB-UniRule"/>
</dbReference>
<evidence type="ECO:0000313" key="19">
    <source>
        <dbReference type="Proteomes" id="UP000183085"/>
    </source>
</evidence>
<evidence type="ECO:0000313" key="18">
    <source>
        <dbReference type="EMBL" id="OIP39603.1"/>
    </source>
</evidence>
<keyword evidence="10 14" id="KW-0573">Peptidoglycan synthesis</keyword>
<dbReference type="EMBL" id="MNYI01000143">
    <property type="protein sequence ID" value="OIP39603.1"/>
    <property type="molecule type" value="Genomic_DNA"/>
</dbReference>
<dbReference type="HAMAP" id="MF_00046">
    <property type="entry name" value="MurC"/>
    <property type="match status" value="1"/>
</dbReference>
<evidence type="ECO:0000256" key="8">
    <source>
        <dbReference type="ARBA" id="ARBA00022840"/>
    </source>
</evidence>
<dbReference type="GO" id="GO:0051301">
    <property type="term" value="P:cell division"/>
    <property type="evidence" value="ECO:0007669"/>
    <property type="project" value="UniProtKB-KW"/>
</dbReference>
<keyword evidence="8 14" id="KW-0067">ATP-binding</keyword>
<evidence type="ECO:0000256" key="11">
    <source>
        <dbReference type="ARBA" id="ARBA00023306"/>
    </source>
</evidence>
<dbReference type="SUPFAM" id="SSF53244">
    <property type="entry name" value="MurD-like peptide ligases, peptide-binding domain"/>
    <property type="match status" value="1"/>
</dbReference>
<evidence type="ECO:0000256" key="7">
    <source>
        <dbReference type="ARBA" id="ARBA00022741"/>
    </source>
</evidence>
<dbReference type="InterPro" id="IPR036615">
    <property type="entry name" value="Mur_ligase_C_dom_sf"/>
</dbReference>
<evidence type="ECO:0000256" key="14">
    <source>
        <dbReference type="HAMAP-Rule" id="MF_00046"/>
    </source>
</evidence>
<reference evidence="18 19" key="1">
    <citation type="journal article" date="2016" name="Environ. Microbiol.">
        <title>Genomic resolution of a cold subsurface aquifer community provides metabolic insights for novel microbes adapted to high CO concentrations.</title>
        <authorList>
            <person name="Probst A.J."/>
            <person name="Castelle C.J."/>
            <person name="Singh A."/>
            <person name="Brown C.T."/>
            <person name="Anantharaman K."/>
            <person name="Sharon I."/>
            <person name="Hug L.A."/>
            <person name="Burstein D."/>
            <person name="Emerson J.B."/>
            <person name="Thomas B.C."/>
            <person name="Banfield J.F."/>
        </authorList>
    </citation>
    <scope>NUCLEOTIDE SEQUENCE [LARGE SCALE GENOMIC DNA]</scope>
    <source>
        <strain evidence="18">CG2_30_40_21</strain>
    </source>
</reference>
<dbReference type="UniPathway" id="UPA00219"/>
<dbReference type="InterPro" id="IPR050061">
    <property type="entry name" value="MurCDEF_pg_biosynth"/>
</dbReference>
<evidence type="ECO:0000256" key="6">
    <source>
        <dbReference type="ARBA" id="ARBA00022618"/>
    </source>
</evidence>
<dbReference type="InterPro" id="IPR000713">
    <property type="entry name" value="Mur_ligase_N"/>
</dbReference>
<comment type="catalytic activity">
    <reaction evidence="13 14">
        <text>UDP-N-acetyl-alpha-D-muramate + L-alanine + ATP = UDP-N-acetyl-alpha-D-muramoyl-L-alanine + ADP + phosphate + H(+)</text>
        <dbReference type="Rhea" id="RHEA:23372"/>
        <dbReference type="ChEBI" id="CHEBI:15378"/>
        <dbReference type="ChEBI" id="CHEBI:30616"/>
        <dbReference type="ChEBI" id="CHEBI:43474"/>
        <dbReference type="ChEBI" id="CHEBI:57972"/>
        <dbReference type="ChEBI" id="CHEBI:70757"/>
        <dbReference type="ChEBI" id="CHEBI:83898"/>
        <dbReference type="ChEBI" id="CHEBI:456216"/>
        <dbReference type="EC" id="6.3.2.8"/>
    </reaction>
</comment>
<dbReference type="GO" id="GO:0005737">
    <property type="term" value="C:cytoplasm"/>
    <property type="evidence" value="ECO:0007669"/>
    <property type="project" value="UniProtKB-SubCell"/>
</dbReference>
<dbReference type="NCBIfam" id="TIGR01082">
    <property type="entry name" value="murC"/>
    <property type="match status" value="1"/>
</dbReference>
<name>A0A1J5DVZ4_9BACT</name>
<evidence type="ECO:0000256" key="3">
    <source>
        <dbReference type="ARBA" id="ARBA00012211"/>
    </source>
</evidence>
<dbReference type="PANTHER" id="PTHR43445:SF3">
    <property type="entry name" value="UDP-N-ACETYLMURAMATE--L-ALANINE LIGASE"/>
    <property type="match status" value="1"/>
</dbReference>
<evidence type="ECO:0000256" key="13">
    <source>
        <dbReference type="ARBA" id="ARBA00047833"/>
    </source>
</evidence>
<dbReference type="SUPFAM" id="SSF51984">
    <property type="entry name" value="MurCD N-terminal domain"/>
    <property type="match status" value="1"/>
</dbReference>
<dbReference type="GO" id="GO:0071555">
    <property type="term" value="P:cell wall organization"/>
    <property type="evidence" value="ECO:0007669"/>
    <property type="project" value="UniProtKB-KW"/>
</dbReference>
<evidence type="ECO:0000256" key="9">
    <source>
        <dbReference type="ARBA" id="ARBA00022960"/>
    </source>
</evidence>
<dbReference type="Gene3D" id="3.40.1190.10">
    <property type="entry name" value="Mur-like, catalytic domain"/>
    <property type="match status" value="1"/>
</dbReference>
<dbReference type="GO" id="GO:0008360">
    <property type="term" value="P:regulation of cell shape"/>
    <property type="evidence" value="ECO:0007669"/>
    <property type="project" value="UniProtKB-KW"/>
</dbReference>
<feature type="domain" description="Mur ligase N-terminal catalytic" evidence="15">
    <location>
        <begin position="7"/>
        <end position="106"/>
    </location>
</feature>
<evidence type="ECO:0000256" key="12">
    <source>
        <dbReference type="ARBA" id="ARBA00023316"/>
    </source>
</evidence>